<sequence>MMRTMGGRTPTELRMTASTRSSSSMGRTNPAKPRHDGGKKCLCDKPAAEHMDHPWKITRAGRNKFCNQRNLCDLRNPGCFSMYTFNDHVGYGVLEVLQNLMLDYEEAAESSEILNIGTVMALFIMYAVDAREYGLLEESKAESLGPAMDKKKWHPHEFASYILAYVRKYDIELMGPSKIAQYIKDVEADVALSDTAPNTASADVWGFAKALKAYTTREGNPGAYMAGRREHHNSKIGGDSLDLTTWTSAERKAKSFKRKDPFGKAEIDAIKRGDVLSMG</sequence>
<dbReference type="Proteomes" id="UP001285441">
    <property type="component" value="Unassembled WGS sequence"/>
</dbReference>
<gene>
    <name evidence="2" type="ORF">B0H63DRAFT_456767</name>
</gene>
<accession>A0AAE0U746</accession>
<reference evidence="2" key="1">
    <citation type="journal article" date="2023" name="Mol. Phylogenet. Evol.">
        <title>Genome-scale phylogeny and comparative genomics of the fungal order Sordariales.</title>
        <authorList>
            <person name="Hensen N."/>
            <person name="Bonometti L."/>
            <person name="Westerberg I."/>
            <person name="Brannstrom I.O."/>
            <person name="Guillou S."/>
            <person name="Cros-Aarteil S."/>
            <person name="Calhoun S."/>
            <person name="Haridas S."/>
            <person name="Kuo A."/>
            <person name="Mondo S."/>
            <person name="Pangilinan J."/>
            <person name="Riley R."/>
            <person name="LaButti K."/>
            <person name="Andreopoulos B."/>
            <person name="Lipzen A."/>
            <person name="Chen C."/>
            <person name="Yan M."/>
            <person name="Daum C."/>
            <person name="Ng V."/>
            <person name="Clum A."/>
            <person name="Steindorff A."/>
            <person name="Ohm R.A."/>
            <person name="Martin F."/>
            <person name="Silar P."/>
            <person name="Natvig D.O."/>
            <person name="Lalanne C."/>
            <person name="Gautier V."/>
            <person name="Ament-Velasquez S.L."/>
            <person name="Kruys A."/>
            <person name="Hutchinson M.I."/>
            <person name="Powell A.J."/>
            <person name="Barry K."/>
            <person name="Miller A.N."/>
            <person name="Grigoriev I.V."/>
            <person name="Debuchy R."/>
            <person name="Gladieux P."/>
            <person name="Hiltunen Thoren M."/>
            <person name="Johannesson H."/>
        </authorList>
    </citation>
    <scope>NUCLEOTIDE SEQUENCE</scope>
    <source>
        <strain evidence="2">CBS 232.78</strain>
    </source>
</reference>
<proteinExistence type="predicted"/>
<protein>
    <submittedName>
        <fullName evidence="2">Uncharacterized protein</fullName>
    </submittedName>
</protein>
<evidence type="ECO:0000313" key="2">
    <source>
        <dbReference type="EMBL" id="KAK3392889.1"/>
    </source>
</evidence>
<name>A0AAE0U746_9PEZI</name>
<feature type="compositionally biased region" description="Low complexity" evidence="1">
    <location>
        <begin position="14"/>
        <end position="28"/>
    </location>
</feature>
<feature type="region of interest" description="Disordered" evidence="1">
    <location>
        <begin position="1"/>
        <end position="39"/>
    </location>
</feature>
<organism evidence="2 3">
    <name type="scientific">Podospora didyma</name>
    <dbReference type="NCBI Taxonomy" id="330526"/>
    <lineage>
        <taxon>Eukaryota</taxon>
        <taxon>Fungi</taxon>
        <taxon>Dikarya</taxon>
        <taxon>Ascomycota</taxon>
        <taxon>Pezizomycotina</taxon>
        <taxon>Sordariomycetes</taxon>
        <taxon>Sordariomycetidae</taxon>
        <taxon>Sordariales</taxon>
        <taxon>Podosporaceae</taxon>
        <taxon>Podospora</taxon>
    </lineage>
</organism>
<evidence type="ECO:0000313" key="3">
    <source>
        <dbReference type="Proteomes" id="UP001285441"/>
    </source>
</evidence>
<reference evidence="2" key="2">
    <citation type="submission" date="2023-06" db="EMBL/GenBank/DDBJ databases">
        <authorList>
            <consortium name="Lawrence Berkeley National Laboratory"/>
            <person name="Haridas S."/>
            <person name="Hensen N."/>
            <person name="Bonometti L."/>
            <person name="Westerberg I."/>
            <person name="Brannstrom I.O."/>
            <person name="Guillou S."/>
            <person name="Cros-Aarteil S."/>
            <person name="Calhoun S."/>
            <person name="Kuo A."/>
            <person name="Mondo S."/>
            <person name="Pangilinan J."/>
            <person name="Riley R."/>
            <person name="LaButti K."/>
            <person name="Andreopoulos B."/>
            <person name="Lipzen A."/>
            <person name="Chen C."/>
            <person name="Yanf M."/>
            <person name="Daum C."/>
            <person name="Ng V."/>
            <person name="Clum A."/>
            <person name="Steindorff A."/>
            <person name="Ohm R."/>
            <person name="Martin F."/>
            <person name="Silar P."/>
            <person name="Natvig D."/>
            <person name="Lalanne C."/>
            <person name="Gautier V."/>
            <person name="Ament-velasquez S.L."/>
            <person name="Kruys A."/>
            <person name="Hutchinson M.I."/>
            <person name="Powell A.J."/>
            <person name="Barry K."/>
            <person name="Miller A.N."/>
            <person name="Grigoriev I.V."/>
            <person name="Debuchy R."/>
            <person name="Gladieux P."/>
            <person name="Thoren M.H."/>
            <person name="Johannesson H."/>
        </authorList>
    </citation>
    <scope>NUCLEOTIDE SEQUENCE</scope>
    <source>
        <strain evidence="2">CBS 232.78</strain>
    </source>
</reference>
<dbReference type="AlphaFoldDB" id="A0AAE0U746"/>
<comment type="caution">
    <text evidence="2">The sequence shown here is derived from an EMBL/GenBank/DDBJ whole genome shotgun (WGS) entry which is preliminary data.</text>
</comment>
<dbReference type="EMBL" id="JAULSW010000001">
    <property type="protein sequence ID" value="KAK3392889.1"/>
    <property type="molecule type" value="Genomic_DNA"/>
</dbReference>
<keyword evidence="3" id="KW-1185">Reference proteome</keyword>
<evidence type="ECO:0000256" key="1">
    <source>
        <dbReference type="SAM" id="MobiDB-lite"/>
    </source>
</evidence>